<comment type="caution">
    <text evidence="3">The sequence shown here is derived from an EMBL/GenBank/DDBJ whole genome shotgun (WGS) entry which is preliminary data.</text>
</comment>
<gene>
    <name evidence="3" type="primary">RCBTB2_17</name>
    <name evidence="3" type="ORF">DERF_012248</name>
</gene>
<dbReference type="Pfam" id="PF00651">
    <property type="entry name" value="BTB"/>
    <property type="match status" value="1"/>
</dbReference>
<dbReference type="EMBL" id="ASGP02000006">
    <property type="protein sequence ID" value="KAH9501401.1"/>
    <property type="molecule type" value="Genomic_DNA"/>
</dbReference>
<dbReference type="Gene3D" id="2.130.10.30">
    <property type="entry name" value="Regulator of chromosome condensation 1/beta-lactamase-inhibitor protein II"/>
    <property type="match status" value="3"/>
</dbReference>
<dbReference type="SUPFAM" id="SSF54695">
    <property type="entry name" value="POZ domain"/>
    <property type="match status" value="1"/>
</dbReference>
<reference evidence="3" key="2">
    <citation type="journal article" date="2022" name="Res Sq">
        <title>Comparative Genomics Reveals Insights into the Divergent Evolution of Astigmatic Mites and Household Pest Adaptations.</title>
        <authorList>
            <person name="Xiong Q."/>
            <person name="Wan A.T.-Y."/>
            <person name="Liu X.-Y."/>
            <person name="Fung C.S.-H."/>
            <person name="Xiao X."/>
            <person name="Malainual N."/>
            <person name="Hou J."/>
            <person name="Wang L."/>
            <person name="Wang M."/>
            <person name="Yang K."/>
            <person name="Cui Y."/>
            <person name="Leung E."/>
            <person name="Nong W."/>
            <person name="Shin S.-K."/>
            <person name="Au S."/>
            <person name="Jeong K.Y."/>
            <person name="Chew F.T."/>
            <person name="Hui J."/>
            <person name="Leung T.F."/>
            <person name="Tungtrongchitr A."/>
            <person name="Zhong N."/>
            <person name="Liu Z."/>
            <person name="Tsui S."/>
        </authorList>
    </citation>
    <scope>NUCLEOTIDE SEQUENCE</scope>
    <source>
        <strain evidence="3">Derf</strain>
        <tissue evidence="3">Whole organism</tissue>
    </source>
</reference>
<dbReference type="InterPro" id="IPR000210">
    <property type="entry name" value="BTB/POZ_dom"/>
</dbReference>
<accession>A0A922HTP9</accession>
<protein>
    <submittedName>
        <fullName evidence="3">RCC1 and BTB domain-containing protein 2</fullName>
    </submittedName>
</protein>
<feature type="repeat" description="RCC1" evidence="1">
    <location>
        <begin position="180"/>
        <end position="234"/>
    </location>
</feature>
<sequence>MAKLSSENIDNVLFQDYFKSIDQEFLQSVVSVFTIITTDDYDDTNPKIEFLLMTKNDTYAYGKEICSWLSLKHDPKCAQQISFLNDMQIVQVDSGQKFIAVLTQDGRVYLASNSSIWNKNKTLRLISTRNDEFKMISCGWYHILLLRKDGTLFAMVNTGLENVMFMAGGGLHSLALTNTGKIYSWGMNESGELGLGDDKERNTPTLVVFPDDLMDSRIKNIAAGYDYSLFLFENGQLWSCGDNSEGQLGLGDDVMRSRPTIIPIENVQQIACSSFHSFSLAYDGSSYYAWGRTKNGIWTSPTKLDDQPVSFAAASAIILKSPITFGLTSIIRVFGSHNSISYKSIIRLFDNPDNYDVEFIIGEKRILACKCYLKMASQYFNRMFSGDWNENNLVTINAYDYNTYYAYLLMLHNGCIKIDKQNIAELIDLADCYCDQRLIGYCKKFIRSDLDEQTISTYLPLIIKYELNDVHDKLIQITIDQVLPKITDGFLKDDVICQSLNILSVFLSSIMAKLPSENIDNVLFQDYFESIDQEFLHSVVSVFTILHYDDTNPKIEFLLMTKNATYAYGEKICSWLSLKHDPKLAQQISFLNDMQIVQVDSGHNFIAVLTDDGRVYLADGSSFWNTNKTLKLISTGNDEFKMISCGWSHILLLRKDGALFAMGV</sequence>
<feature type="domain" description="BTB" evidence="2">
    <location>
        <begin position="355"/>
        <end position="420"/>
    </location>
</feature>
<dbReference type="PROSITE" id="PS50012">
    <property type="entry name" value="RCC1_3"/>
    <property type="match status" value="2"/>
</dbReference>
<reference evidence="3" key="1">
    <citation type="submission" date="2013-05" db="EMBL/GenBank/DDBJ databases">
        <authorList>
            <person name="Yim A.K.Y."/>
            <person name="Chan T.F."/>
            <person name="Ji K.M."/>
            <person name="Liu X.Y."/>
            <person name="Zhou J.W."/>
            <person name="Li R.Q."/>
            <person name="Yang K.Y."/>
            <person name="Li J."/>
            <person name="Li M."/>
            <person name="Law P.T.W."/>
            <person name="Wu Y.L."/>
            <person name="Cai Z.L."/>
            <person name="Qin H."/>
            <person name="Bao Y."/>
            <person name="Leung R.K.K."/>
            <person name="Ng P.K.S."/>
            <person name="Zou J."/>
            <person name="Zhong X.J."/>
            <person name="Ran P.X."/>
            <person name="Zhong N.S."/>
            <person name="Liu Z.G."/>
            <person name="Tsui S.K.W."/>
        </authorList>
    </citation>
    <scope>NUCLEOTIDE SEQUENCE</scope>
    <source>
        <strain evidence="3">Derf</strain>
        <tissue evidence="3">Whole organism</tissue>
    </source>
</reference>
<dbReference type="GO" id="GO:0005085">
    <property type="term" value="F:guanyl-nucleotide exchange factor activity"/>
    <property type="evidence" value="ECO:0007669"/>
    <property type="project" value="TreeGrafter"/>
</dbReference>
<dbReference type="Gene3D" id="3.30.710.10">
    <property type="entry name" value="Potassium Channel Kv1.1, Chain A"/>
    <property type="match status" value="1"/>
</dbReference>
<dbReference type="PROSITE" id="PS00626">
    <property type="entry name" value="RCC1_2"/>
    <property type="match status" value="3"/>
</dbReference>
<proteinExistence type="predicted"/>
<evidence type="ECO:0000256" key="1">
    <source>
        <dbReference type="PROSITE-ProRule" id="PRU00235"/>
    </source>
</evidence>
<dbReference type="SUPFAM" id="SSF50985">
    <property type="entry name" value="RCC1/BLIP-II"/>
    <property type="match status" value="2"/>
</dbReference>
<evidence type="ECO:0000313" key="4">
    <source>
        <dbReference type="Proteomes" id="UP000790347"/>
    </source>
</evidence>
<dbReference type="Proteomes" id="UP000790347">
    <property type="component" value="Unassembled WGS sequence"/>
</dbReference>
<keyword evidence="4" id="KW-1185">Reference proteome</keyword>
<dbReference type="SMART" id="SM00225">
    <property type="entry name" value="BTB"/>
    <property type="match status" value="1"/>
</dbReference>
<evidence type="ECO:0000259" key="2">
    <source>
        <dbReference type="PROSITE" id="PS50097"/>
    </source>
</evidence>
<organism evidence="3 4">
    <name type="scientific">Dermatophagoides farinae</name>
    <name type="common">American house dust mite</name>
    <dbReference type="NCBI Taxonomy" id="6954"/>
    <lineage>
        <taxon>Eukaryota</taxon>
        <taxon>Metazoa</taxon>
        <taxon>Ecdysozoa</taxon>
        <taxon>Arthropoda</taxon>
        <taxon>Chelicerata</taxon>
        <taxon>Arachnida</taxon>
        <taxon>Acari</taxon>
        <taxon>Acariformes</taxon>
        <taxon>Sarcoptiformes</taxon>
        <taxon>Astigmata</taxon>
        <taxon>Psoroptidia</taxon>
        <taxon>Analgoidea</taxon>
        <taxon>Pyroglyphidae</taxon>
        <taxon>Dermatophagoidinae</taxon>
        <taxon>Dermatophagoides</taxon>
    </lineage>
</organism>
<dbReference type="AlphaFoldDB" id="A0A922HTP9"/>
<feature type="repeat" description="RCC1" evidence="1">
    <location>
        <begin position="235"/>
        <end position="283"/>
    </location>
</feature>
<dbReference type="InterPro" id="IPR051553">
    <property type="entry name" value="Ran_GTPase-activating"/>
</dbReference>
<name>A0A922HTP9_DERFA</name>
<dbReference type="Pfam" id="PF00415">
    <property type="entry name" value="RCC1"/>
    <property type="match status" value="2"/>
</dbReference>
<dbReference type="InterPro" id="IPR011333">
    <property type="entry name" value="SKP1/BTB/POZ_sf"/>
</dbReference>
<dbReference type="InterPro" id="IPR009091">
    <property type="entry name" value="RCC1/BLIP-II"/>
</dbReference>
<dbReference type="GO" id="GO:0005737">
    <property type="term" value="C:cytoplasm"/>
    <property type="evidence" value="ECO:0007669"/>
    <property type="project" value="TreeGrafter"/>
</dbReference>
<dbReference type="PANTHER" id="PTHR45982:SF4">
    <property type="entry name" value="PHR DOMAIN-CONTAINING PROTEIN"/>
    <property type="match status" value="1"/>
</dbReference>
<dbReference type="InterPro" id="IPR000408">
    <property type="entry name" value="Reg_chr_condens"/>
</dbReference>
<evidence type="ECO:0000313" key="3">
    <source>
        <dbReference type="EMBL" id="KAH9501401.1"/>
    </source>
</evidence>
<dbReference type="PANTHER" id="PTHR45982">
    <property type="entry name" value="REGULATOR OF CHROMOSOME CONDENSATION"/>
    <property type="match status" value="1"/>
</dbReference>
<dbReference type="PROSITE" id="PS50097">
    <property type="entry name" value="BTB"/>
    <property type="match status" value="1"/>
</dbReference>